<comment type="similarity">
    <text evidence="2">Belongs to the PilY1 family.</text>
</comment>
<feature type="chain" id="PRO_5032525509" description="PilY1 beta-propeller domain-containing protein" evidence="7">
    <location>
        <begin position="23"/>
        <end position="1236"/>
    </location>
</feature>
<dbReference type="RefSeq" id="WP_160551083.1">
    <property type="nucleotide sequence ID" value="NZ_CP047650.1"/>
</dbReference>
<dbReference type="Proteomes" id="UP000464787">
    <property type="component" value="Chromosome"/>
</dbReference>
<evidence type="ECO:0000256" key="7">
    <source>
        <dbReference type="SAM" id="SignalP"/>
    </source>
</evidence>
<evidence type="ECO:0000313" key="10">
    <source>
        <dbReference type="Proteomes" id="UP000464787"/>
    </source>
</evidence>
<keyword evidence="6" id="KW-0281">Fimbrium</keyword>
<comment type="subcellular location">
    <subcellularLocation>
        <location evidence="1">Fimbrium</location>
    </subcellularLocation>
</comment>
<evidence type="ECO:0000256" key="4">
    <source>
        <dbReference type="ARBA" id="ARBA00022723"/>
    </source>
</evidence>
<name>A0A857J3X7_9BURK</name>
<keyword evidence="5" id="KW-0106">Calcium</keyword>
<dbReference type="Pfam" id="PF05567">
    <property type="entry name" value="T4P_PilY1"/>
    <property type="match status" value="1"/>
</dbReference>
<feature type="signal peptide" evidence="7">
    <location>
        <begin position="1"/>
        <end position="22"/>
    </location>
</feature>
<keyword evidence="7" id="KW-0732">Signal</keyword>
<keyword evidence="10" id="KW-1185">Reference proteome</keyword>
<evidence type="ECO:0000256" key="1">
    <source>
        <dbReference type="ARBA" id="ARBA00004561"/>
    </source>
</evidence>
<evidence type="ECO:0000313" key="9">
    <source>
        <dbReference type="EMBL" id="QHI97565.1"/>
    </source>
</evidence>
<dbReference type="InterPro" id="IPR018391">
    <property type="entry name" value="PQQ_b-propeller_rpt"/>
</dbReference>
<sequence length="1236" mass="129648">MNPVRFLAVPVLGLLLPAIALPAATDLASSPLETSTATLVKPNILFVLDDSGSMDYSYLPDWANDYSSTNAYLLYNSRFNGLYYDPAVTYTPPVNYAGTSYSSMTAANTSAWKSVPADGYGVQSSSSSSLVNNAYYYYFTPGEYCSSTNLRTCATQTAASTAYPYPAYLRWCSTSGLTSCQATRIETAPSGGSTYTYPRFPGRSTSVPGSQTKVSITSSTSSYNYPGTTAKAATRTDCAGTSCTYAEEMTNFANWYAYYQTRMQMTKTSISLAFNVLTTSYRLGYMSINNSTGSDFLNVADITTGSAGQKAAWYAKLFKANPNNSTPLRVALSTAGRYYAGKLSTVNNQSATDPIQYACQRNYTILSTDGYWNESSTPTQINGSSIGDQDGSEARPYLDGNATANTLADVAEYFYATDLRSSTFSNTTNASGVDVSSNAYANKQQRMNTYTVGLGASGYMQYQSGYASATSGDYYDVSKGTAASSATLASGVCSWQSSGSCNWPKPVSDSQTTIDDLWHAAVNGRGTYYSATNASELKSGLTDFLNNVDAASSSSAAATLSTQNLSAGSASYVFGTRFCSAKWFGDLARYSIDATTGAVGSTPSWAESGAGSDCVDATGSLATTPLLDNLAYTARAIYTYDPATSNALLPFQWASLSSTNKAYFQMSAISGLSQFCTTGTNCLAAASQTDSSTAGTTTGAGGINLVNYLRGDRSNEGAASTRYYFPRTHVLGDIANSQPVYVQTPSFSYSDSGYTDFKSAQSARQAMVYVGANDGMLHAFKADTGAESWAYIPSMLLPSLYRLADKNYAATHQFLVDGNLVQADVYASSAWRTILVGGLGGGGRGFYALDVTTPSSPTLLWEFTSDTTKASPYVVDQDLGYSYGKPVVTKLSDGTWVVLLTSGYNNVSPGTGHGILWVLNAATGAVIKKIDTGVGTTSSGGTVAGCSVAPCPSGLSKISAWVDSAYNNTATQVYGGDLFGNLWRFDISALTASGGTATVQLLATLADASGTRQPVTSRPELGLASGVHMVFVGTGAYLGVSDISTTQQQTIYAIKDPLTTSSLSTGLYGSPRANACSTASTATACFVRQILTDSSGTRAASSSVSYSWSLATMNGWYADLPYAGERIDTDPTLQLGTLAFVSNLPSTTGACSVGGTSYLNYLNFANGLKVSGASNAGVLLSSSGLSSSATLASTISRTVVAVTKASDGSVASTTVPTATSASGLRRISWRRLTDSQ</sequence>
<evidence type="ECO:0000256" key="3">
    <source>
        <dbReference type="ARBA" id="ARBA00022558"/>
    </source>
</evidence>
<dbReference type="GO" id="GO:0009289">
    <property type="term" value="C:pilus"/>
    <property type="evidence" value="ECO:0007669"/>
    <property type="project" value="UniProtKB-SubCell"/>
</dbReference>
<dbReference type="InterPro" id="IPR008707">
    <property type="entry name" value="B-propeller_PilY1"/>
</dbReference>
<dbReference type="AlphaFoldDB" id="A0A857J3X7"/>
<keyword evidence="3" id="KW-1029">Fimbrium biogenesis</keyword>
<dbReference type="GO" id="GO:0046872">
    <property type="term" value="F:metal ion binding"/>
    <property type="evidence" value="ECO:0007669"/>
    <property type="project" value="UniProtKB-KW"/>
</dbReference>
<protein>
    <recommendedName>
        <fullName evidence="8">PilY1 beta-propeller domain-containing protein</fullName>
    </recommendedName>
</protein>
<feature type="domain" description="PilY1 beta-propeller" evidence="8">
    <location>
        <begin position="731"/>
        <end position="1059"/>
    </location>
</feature>
<organism evidence="9 10">
    <name type="scientific">Xylophilus rhododendri</name>
    <dbReference type="NCBI Taxonomy" id="2697032"/>
    <lineage>
        <taxon>Bacteria</taxon>
        <taxon>Pseudomonadati</taxon>
        <taxon>Pseudomonadota</taxon>
        <taxon>Betaproteobacteria</taxon>
        <taxon>Burkholderiales</taxon>
        <taxon>Xylophilus</taxon>
    </lineage>
</organism>
<reference evidence="9 10" key="1">
    <citation type="submission" date="2020-01" db="EMBL/GenBank/DDBJ databases">
        <title>Genome sequencing of strain KACC 21265.</title>
        <authorList>
            <person name="Heo J."/>
            <person name="Kim S.-J."/>
            <person name="Kim J.-S."/>
            <person name="Hong S.-B."/>
            <person name="Kwon S.-W."/>
        </authorList>
    </citation>
    <scope>NUCLEOTIDE SEQUENCE [LARGE SCALE GENOMIC DNA]</scope>
    <source>
        <strain evidence="9 10">KACC 21265</strain>
    </source>
</reference>
<gene>
    <name evidence="9" type="ORF">GT347_05925</name>
</gene>
<keyword evidence="4" id="KW-0479">Metal-binding</keyword>
<evidence type="ECO:0000256" key="6">
    <source>
        <dbReference type="ARBA" id="ARBA00023263"/>
    </source>
</evidence>
<evidence type="ECO:0000256" key="5">
    <source>
        <dbReference type="ARBA" id="ARBA00022837"/>
    </source>
</evidence>
<accession>A0A857J3X7</accession>
<evidence type="ECO:0000256" key="2">
    <source>
        <dbReference type="ARBA" id="ARBA00008387"/>
    </source>
</evidence>
<dbReference type="SMART" id="SM00564">
    <property type="entry name" value="PQQ"/>
    <property type="match status" value="3"/>
</dbReference>
<dbReference type="EMBL" id="CP047650">
    <property type="protein sequence ID" value="QHI97565.1"/>
    <property type="molecule type" value="Genomic_DNA"/>
</dbReference>
<dbReference type="SUPFAM" id="SSF50998">
    <property type="entry name" value="Quinoprotein alcohol dehydrogenase-like"/>
    <property type="match status" value="1"/>
</dbReference>
<proteinExistence type="inferred from homology"/>
<dbReference type="KEGG" id="xyk:GT347_05925"/>
<dbReference type="InterPro" id="IPR011047">
    <property type="entry name" value="Quinoprotein_ADH-like_sf"/>
</dbReference>
<evidence type="ECO:0000259" key="8">
    <source>
        <dbReference type="Pfam" id="PF05567"/>
    </source>
</evidence>